<name>A0A1Z4C3Z2_9GAMM</name>
<keyword evidence="1" id="KW-0040">ANK repeat</keyword>
<keyword evidence="5" id="KW-1185">Reference proteome</keyword>
<dbReference type="OrthoDB" id="9813892at2"/>
<feature type="repeat" description="ANK" evidence="1">
    <location>
        <begin position="352"/>
        <end position="384"/>
    </location>
</feature>
<dbReference type="InterPro" id="IPR015943">
    <property type="entry name" value="WD40/YVTN_repeat-like_dom_sf"/>
</dbReference>
<protein>
    <submittedName>
        <fullName evidence="4">Ycf48-like protein</fullName>
    </submittedName>
</protein>
<dbReference type="Gene3D" id="1.25.40.20">
    <property type="entry name" value="Ankyrin repeat-containing domain"/>
    <property type="match status" value="2"/>
</dbReference>
<accession>A0A1Z4C3Z2</accession>
<dbReference type="PROSITE" id="PS50297">
    <property type="entry name" value="ANK_REP_REGION"/>
    <property type="match status" value="2"/>
</dbReference>
<dbReference type="PROSITE" id="PS50088">
    <property type="entry name" value="ANK_REPEAT"/>
    <property type="match status" value="3"/>
</dbReference>
<evidence type="ECO:0000313" key="4">
    <source>
        <dbReference type="EMBL" id="POZ50371.1"/>
    </source>
</evidence>
<dbReference type="InterPro" id="IPR036770">
    <property type="entry name" value="Ankyrin_rpt-contain_sf"/>
</dbReference>
<evidence type="ECO:0000313" key="6">
    <source>
        <dbReference type="Proteomes" id="UP000237423"/>
    </source>
</evidence>
<dbReference type="Pfam" id="PF12796">
    <property type="entry name" value="Ank_2"/>
    <property type="match status" value="1"/>
</dbReference>
<dbReference type="CDD" id="cd15482">
    <property type="entry name" value="Sialidase_non-viral"/>
    <property type="match status" value="1"/>
</dbReference>
<feature type="repeat" description="ANK" evidence="1">
    <location>
        <begin position="416"/>
        <end position="448"/>
    </location>
</feature>
<feature type="signal peptide" evidence="2">
    <location>
        <begin position="1"/>
        <end position="22"/>
    </location>
</feature>
<dbReference type="PANTHER" id="PTHR46224:SF64">
    <property type="entry name" value="IQ MOTIF AND ANKYRIN REPEAT DOMAIN-CONTAINING PROTEIN 1"/>
    <property type="match status" value="1"/>
</dbReference>
<dbReference type="InterPro" id="IPR051616">
    <property type="entry name" value="Cul2-RING_E3_ligase_SR"/>
</dbReference>
<evidence type="ECO:0000256" key="1">
    <source>
        <dbReference type="PROSITE-ProRule" id="PRU00023"/>
    </source>
</evidence>
<organism evidence="3 5">
    <name type="scientific">Methylovulum psychrotolerans</name>
    <dbReference type="NCBI Taxonomy" id="1704499"/>
    <lineage>
        <taxon>Bacteria</taxon>
        <taxon>Pseudomonadati</taxon>
        <taxon>Pseudomonadota</taxon>
        <taxon>Gammaproteobacteria</taxon>
        <taxon>Methylococcales</taxon>
        <taxon>Methylococcaceae</taxon>
        <taxon>Methylovulum</taxon>
    </lineage>
</organism>
<dbReference type="AlphaFoldDB" id="A0A1Z4C3Z2"/>
<dbReference type="RefSeq" id="WP_088621098.1">
    <property type="nucleotide sequence ID" value="NZ_CP022129.1"/>
</dbReference>
<dbReference type="Gene3D" id="2.130.10.10">
    <property type="entry name" value="YVTN repeat-like/Quinoprotein amine dehydrogenase"/>
    <property type="match status" value="3"/>
</dbReference>
<keyword evidence="2" id="KW-0732">Signal</keyword>
<reference evidence="4 6" key="2">
    <citation type="submission" date="2017-11" db="EMBL/GenBank/DDBJ databases">
        <title>Draft Genome Sequence of Methylobacter psychrotolerans Sph1T, an Obligate Methanotroph from Low-Temperature Environments.</title>
        <authorList>
            <person name="Oshkin I.Y."/>
            <person name="Miroshnikov K."/>
            <person name="Belova S.E."/>
            <person name="Korzhenkov A."/>
            <person name="Toshchakov S.V."/>
            <person name="Dedysh S.N."/>
        </authorList>
    </citation>
    <scope>NUCLEOTIDE SEQUENCE [LARGE SCALE GENOMIC DNA]</scope>
    <source>
        <strain evidence="4 6">Sph1</strain>
    </source>
</reference>
<evidence type="ECO:0000313" key="3">
    <source>
        <dbReference type="EMBL" id="ASF48228.1"/>
    </source>
</evidence>
<sequence>MLTRACLFILTLVIAGLPSAYASFPMAVGPEITALAIAPSNSRILYVGTRYEGIFKSTDRGNSWQYLNKSTELQGIGIIVVDPLHPNILYTKTFLEPLGLYKSTDAGRSWQQINGFLNVNAVAINPQTPNNLIVASVERGLCLSEDGGKEWRPVYSGTGVYSVAYDPQDPRWVFAGTKRGILQSMDGGSSWRELKTGLTYEGKPVPMRELTVTKRAKPLLYAHGLGLMTSEDGANWQEIDGICGNYTVAPSAPNRVYVNCDRFSRFDSARSSVDRSRFLVSDDYGASWRPAGKELPDSWFATAMAVAPDNPQIVFAAWQGGGVYRSTNGGKTWQSGSQGLLYPKADDNSGYLQQPPLHKAVMDGNLRRVKHLLQHHADVNEISDTQMTPLLWAAERGTPAILKALLAHGARLVASGDSQPLHYAVQANNIAMVKSLLKAGVDINAQVKNYWDTPLTLSFRIHKQRSSLYATIDPEDNTQYPSANPFNPMTKLLIEKGADLHNARVMVKAIEYGDLALVEALYRKGAVLAEHDGDGNAIDLVSNAASNCKPDIVKYLLDKGLVPKRGANDKQTHTPLGNYSCNDKLDKDRLKALDATIK</sequence>
<dbReference type="SMART" id="SM00248">
    <property type="entry name" value="ANK"/>
    <property type="match status" value="5"/>
</dbReference>
<evidence type="ECO:0000256" key="2">
    <source>
        <dbReference type="SAM" id="SignalP"/>
    </source>
</evidence>
<feature type="repeat" description="ANK" evidence="1">
    <location>
        <begin position="385"/>
        <end position="417"/>
    </location>
</feature>
<feature type="chain" id="PRO_5036313124" evidence="2">
    <location>
        <begin position="23"/>
        <end position="598"/>
    </location>
</feature>
<proteinExistence type="predicted"/>
<gene>
    <name evidence="4" type="primary">hcf136</name>
    <name evidence="4" type="ORF">AADEFJLK_03783</name>
    <name evidence="3" type="ORF">CEK71_20385</name>
</gene>
<dbReference type="PANTHER" id="PTHR46224">
    <property type="entry name" value="ANKYRIN REPEAT FAMILY PROTEIN"/>
    <property type="match status" value="1"/>
</dbReference>
<dbReference type="SUPFAM" id="SSF48403">
    <property type="entry name" value="Ankyrin repeat"/>
    <property type="match status" value="1"/>
</dbReference>
<dbReference type="Proteomes" id="UP000197019">
    <property type="component" value="Chromosome"/>
</dbReference>
<evidence type="ECO:0000313" key="5">
    <source>
        <dbReference type="Proteomes" id="UP000197019"/>
    </source>
</evidence>
<reference evidence="3 5" key="1">
    <citation type="submission" date="2017-06" db="EMBL/GenBank/DDBJ databases">
        <title>Genome Sequencing of the methanotroph Methylovulum psychrotolerants str. HV10-M2 isolated from a high-altitude environment.</title>
        <authorList>
            <person name="Mateos-Rivera A."/>
        </authorList>
    </citation>
    <scope>NUCLEOTIDE SEQUENCE [LARGE SCALE GENOMIC DNA]</scope>
    <source>
        <strain evidence="3 5">HV10_M2</strain>
    </source>
</reference>
<dbReference type="SUPFAM" id="SSF110296">
    <property type="entry name" value="Oligoxyloglucan reducing end-specific cellobiohydrolase"/>
    <property type="match status" value="1"/>
</dbReference>
<dbReference type="InterPro" id="IPR002110">
    <property type="entry name" value="Ankyrin_rpt"/>
</dbReference>
<dbReference type="Proteomes" id="UP000237423">
    <property type="component" value="Unassembled WGS sequence"/>
</dbReference>
<dbReference type="EMBL" id="CP022129">
    <property type="protein sequence ID" value="ASF48228.1"/>
    <property type="molecule type" value="Genomic_DNA"/>
</dbReference>
<dbReference type="KEGG" id="mpsy:CEK71_20385"/>
<dbReference type="EMBL" id="PGFZ01000011">
    <property type="protein sequence ID" value="POZ50371.1"/>
    <property type="molecule type" value="Genomic_DNA"/>
</dbReference>